<evidence type="ECO:0000259" key="11">
    <source>
        <dbReference type="Pfam" id="PF08544"/>
    </source>
</evidence>
<comment type="similarity">
    <text evidence="1 9">Belongs to the GHMP kinase family. IspE subfamily.</text>
</comment>
<comment type="catalytic activity">
    <reaction evidence="9">
        <text>4-CDP-2-C-methyl-D-erythritol + ATP = 4-CDP-2-C-methyl-D-erythritol 2-phosphate + ADP + H(+)</text>
        <dbReference type="Rhea" id="RHEA:18437"/>
        <dbReference type="ChEBI" id="CHEBI:15378"/>
        <dbReference type="ChEBI" id="CHEBI:30616"/>
        <dbReference type="ChEBI" id="CHEBI:57823"/>
        <dbReference type="ChEBI" id="CHEBI:57919"/>
        <dbReference type="ChEBI" id="CHEBI:456216"/>
        <dbReference type="EC" id="2.7.1.148"/>
    </reaction>
</comment>
<dbReference type="SUPFAM" id="SSF54211">
    <property type="entry name" value="Ribosomal protein S5 domain 2-like"/>
    <property type="match status" value="1"/>
</dbReference>
<evidence type="ECO:0000256" key="9">
    <source>
        <dbReference type="HAMAP-Rule" id="MF_00061"/>
    </source>
</evidence>
<evidence type="ECO:0000256" key="5">
    <source>
        <dbReference type="ARBA" id="ARBA00022741"/>
    </source>
</evidence>
<keyword evidence="4 9" id="KW-0808">Transferase</keyword>
<evidence type="ECO:0000256" key="1">
    <source>
        <dbReference type="ARBA" id="ARBA00009684"/>
    </source>
</evidence>
<comment type="function">
    <text evidence="9">Catalyzes the phosphorylation of the position 2 hydroxy group of 4-diphosphocytidyl-2C-methyl-D-erythritol.</text>
</comment>
<dbReference type="EC" id="2.7.1.148" evidence="2 9"/>
<feature type="active site" evidence="9">
    <location>
        <position position="17"/>
    </location>
</feature>
<dbReference type="Proteomes" id="UP000319852">
    <property type="component" value="Chromosome"/>
</dbReference>
<dbReference type="PANTHER" id="PTHR43527:SF2">
    <property type="entry name" value="4-DIPHOSPHOCYTIDYL-2-C-METHYL-D-ERYTHRITOL KINASE, CHLOROPLASTIC"/>
    <property type="match status" value="1"/>
</dbReference>
<dbReference type="OrthoDB" id="9809438at2"/>
<dbReference type="GO" id="GO:0016114">
    <property type="term" value="P:terpenoid biosynthetic process"/>
    <property type="evidence" value="ECO:0007669"/>
    <property type="project" value="UniProtKB-UniRule"/>
</dbReference>
<reference evidence="12 13" key="1">
    <citation type="submission" date="2019-02" db="EMBL/GenBank/DDBJ databases">
        <title>Deep-cultivation of Planctomycetes and their phenomic and genomic characterization uncovers novel biology.</title>
        <authorList>
            <person name="Wiegand S."/>
            <person name="Jogler M."/>
            <person name="Boedeker C."/>
            <person name="Pinto D."/>
            <person name="Vollmers J."/>
            <person name="Rivas-Marin E."/>
            <person name="Kohn T."/>
            <person name="Peeters S.H."/>
            <person name="Heuer A."/>
            <person name="Rast P."/>
            <person name="Oberbeckmann S."/>
            <person name="Bunk B."/>
            <person name="Jeske O."/>
            <person name="Meyerdierks A."/>
            <person name="Storesund J.E."/>
            <person name="Kallscheuer N."/>
            <person name="Luecker S."/>
            <person name="Lage O.M."/>
            <person name="Pohl T."/>
            <person name="Merkel B.J."/>
            <person name="Hornburger P."/>
            <person name="Mueller R.-W."/>
            <person name="Bruemmer F."/>
            <person name="Labrenz M."/>
            <person name="Spormann A.M."/>
            <person name="Op den Camp H."/>
            <person name="Overmann J."/>
            <person name="Amann R."/>
            <person name="Jetten M.S.M."/>
            <person name="Mascher T."/>
            <person name="Medema M.H."/>
            <person name="Devos D.P."/>
            <person name="Kaster A.-K."/>
            <person name="Ovreas L."/>
            <person name="Rohde M."/>
            <person name="Galperin M.Y."/>
            <person name="Jogler C."/>
        </authorList>
    </citation>
    <scope>NUCLEOTIDE SEQUENCE [LARGE SCALE GENOMIC DNA]</scope>
    <source>
        <strain evidence="12 13">HG15A2</strain>
    </source>
</reference>
<dbReference type="AlphaFoldDB" id="A0A517MRD5"/>
<dbReference type="PANTHER" id="PTHR43527">
    <property type="entry name" value="4-DIPHOSPHOCYTIDYL-2-C-METHYL-D-ERYTHRITOL KINASE, CHLOROPLASTIC"/>
    <property type="match status" value="1"/>
</dbReference>
<dbReference type="PIRSF" id="PIRSF010376">
    <property type="entry name" value="IspE"/>
    <property type="match status" value="1"/>
</dbReference>
<dbReference type="InterPro" id="IPR014721">
    <property type="entry name" value="Ribsml_uS5_D2-typ_fold_subgr"/>
</dbReference>
<feature type="domain" description="GHMP kinase C-terminal" evidence="11">
    <location>
        <begin position="223"/>
        <end position="299"/>
    </location>
</feature>
<protein>
    <recommendedName>
        <fullName evidence="3 9">4-diphosphocytidyl-2-C-methyl-D-erythritol kinase</fullName>
        <shortName evidence="9">CMK</shortName>
        <ecNumber evidence="2 9">2.7.1.148</ecNumber>
    </recommendedName>
    <alternativeName>
        <fullName evidence="8 9">4-(cytidine-5'-diphospho)-2-C-methyl-D-erythritol kinase</fullName>
    </alternativeName>
</protein>
<evidence type="ECO:0000256" key="4">
    <source>
        <dbReference type="ARBA" id="ARBA00022679"/>
    </source>
</evidence>
<feature type="active site" evidence="9">
    <location>
        <position position="154"/>
    </location>
</feature>
<feature type="domain" description="GHMP kinase N-terminal" evidence="10">
    <location>
        <begin position="84"/>
        <end position="162"/>
    </location>
</feature>
<evidence type="ECO:0000256" key="3">
    <source>
        <dbReference type="ARBA" id="ARBA00017473"/>
    </source>
</evidence>
<dbReference type="GO" id="GO:0050515">
    <property type="term" value="F:4-(cytidine 5'-diphospho)-2-C-methyl-D-erythritol kinase activity"/>
    <property type="evidence" value="ECO:0007669"/>
    <property type="project" value="UniProtKB-UniRule"/>
</dbReference>
<dbReference type="GO" id="GO:0019288">
    <property type="term" value="P:isopentenyl diphosphate biosynthetic process, methylerythritol 4-phosphate pathway"/>
    <property type="evidence" value="ECO:0007669"/>
    <property type="project" value="UniProtKB-UniRule"/>
</dbReference>
<dbReference type="GO" id="GO:0005524">
    <property type="term" value="F:ATP binding"/>
    <property type="evidence" value="ECO:0007669"/>
    <property type="project" value="UniProtKB-UniRule"/>
</dbReference>
<proteinExistence type="inferred from homology"/>
<gene>
    <name evidence="9 12" type="primary">ispE</name>
    <name evidence="12" type="ORF">HG15A2_06990</name>
</gene>
<dbReference type="Gene3D" id="3.30.70.890">
    <property type="entry name" value="GHMP kinase, C-terminal domain"/>
    <property type="match status" value="1"/>
</dbReference>
<dbReference type="NCBIfam" id="TIGR00154">
    <property type="entry name" value="ispE"/>
    <property type="match status" value="1"/>
</dbReference>
<accession>A0A517MRD5</accession>
<evidence type="ECO:0000256" key="7">
    <source>
        <dbReference type="ARBA" id="ARBA00022840"/>
    </source>
</evidence>
<dbReference type="EMBL" id="CP036263">
    <property type="protein sequence ID" value="QDS97438.1"/>
    <property type="molecule type" value="Genomic_DNA"/>
</dbReference>
<dbReference type="Pfam" id="PF00288">
    <property type="entry name" value="GHMP_kinases_N"/>
    <property type="match status" value="1"/>
</dbReference>
<dbReference type="InterPro" id="IPR036554">
    <property type="entry name" value="GHMP_kinase_C_sf"/>
</dbReference>
<keyword evidence="7 9" id="KW-0067">ATP-binding</keyword>
<organism evidence="12 13">
    <name type="scientific">Adhaeretor mobilis</name>
    <dbReference type="NCBI Taxonomy" id="1930276"/>
    <lineage>
        <taxon>Bacteria</taxon>
        <taxon>Pseudomonadati</taxon>
        <taxon>Planctomycetota</taxon>
        <taxon>Planctomycetia</taxon>
        <taxon>Pirellulales</taxon>
        <taxon>Lacipirellulaceae</taxon>
        <taxon>Adhaeretor</taxon>
    </lineage>
</organism>
<dbReference type="UniPathway" id="UPA00056">
    <property type="reaction ID" value="UER00094"/>
</dbReference>
<feature type="binding site" evidence="9">
    <location>
        <begin position="112"/>
        <end position="122"/>
    </location>
    <ligand>
        <name>ATP</name>
        <dbReference type="ChEBI" id="CHEBI:30616"/>
    </ligand>
</feature>
<evidence type="ECO:0000313" key="13">
    <source>
        <dbReference type="Proteomes" id="UP000319852"/>
    </source>
</evidence>
<keyword evidence="9" id="KW-0414">Isoprene biosynthesis</keyword>
<comment type="pathway">
    <text evidence="9">Isoprenoid biosynthesis; isopentenyl diphosphate biosynthesis via DXP pathway; isopentenyl diphosphate from 1-deoxy-D-xylulose 5-phosphate: step 3/6.</text>
</comment>
<dbReference type="SUPFAM" id="SSF55060">
    <property type="entry name" value="GHMP Kinase, C-terminal domain"/>
    <property type="match status" value="1"/>
</dbReference>
<dbReference type="RefSeq" id="WP_145057815.1">
    <property type="nucleotide sequence ID" value="NZ_CP036263.1"/>
</dbReference>
<dbReference type="HAMAP" id="MF_00061">
    <property type="entry name" value="IspE"/>
    <property type="match status" value="1"/>
</dbReference>
<name>A0A517MRD5_9BACT</name>
<dbReference type="InterPro" id="IPR020568">
    <property type="entry name" value="Ribosomal_Su5_D2-typ_SF"/>
</dbReference>
<dbReference type="InterPro" id="IPR013750">
    <property type="entry name" value="GHMP_kinase_C_dom"/>
</dbReference>
<keyword evidence="13" id="KW-1185">Reference proteome</keyword>
<dbReference type="InterPro" id="IPR006204">
    <property type="entry name" value="GHMP_kinase_N_dom"/>
</dbReference>
<evidence type="ECO:0000256" key="8">
    <source>
        <dbReference type="ARBA" id="ARBA00032554"/>
    </source>
</evidence>
<evidence type="ECO:0000256" key="2">
    <source>
        <dbReference type="ARBA" id="ARBA00012052"/>
    </source>
</evidence>
<evidence type="ECO:0000256" key="6">
    <source>
        <dbReference type="ARBA" id="ARBA00022777"/>
    </source>
</evidence>
<dbReference type="Pfam" id="PF08544">
    <property type="entry name" value="GHMP_kinases_C"/>
    <property type="match status" value="1"/>
</dbReference>
<evidence type="ECO:0000313" key="12">
    <source>
        <dbReference type="EMBL" id="QDS97438.1"/>
    </source>
</evidence>
<keyword evidence="6 9" id="KW-0418">Kinase</keyword>
<sequence>MFVSRTTVGWEALAPAKLNLYLDVLGRRADGFHELEMLMCPVRLFDQLRWTSNDRAEIHFTEGESTERFRFSVAGTDVPSDETNLAMKAAHLLAAEAGVEPYGSLSLTKRIPTQAGMGGGSSDAAATLQLLNQAWGVNYSKQRLTGLAAQLGSDVPFFFAGGPAVCRGRGEILQPQSGLPKLHFVVVKPDESISTKEAFMQLNAGQFDPQKSEGREKPLERLLELLRNGMLTAAAKAMSNSFQSVILASQPILASLQAQMTALNSWGATMTGSGSAFFGLCGTAQQARHLAGKLRAVLEDGSRAGAKHEFGEGHYLRGKTPRTHGTVWTTSTCY</sequence>
<keyword evidence="5 9" id="KW-0547">Nucleotide-binding</keyword>
<dbReference type="KEGG" id="amob:HG15A2_06990"/>
<dbReference type="Gene3D" id="3.30.230.10">
    <property type="match status" value="1"/>
</dbReference>
<evidence type="ECO:0000259" key="10">
    <source>
        <dbReference type="Pfam" id="PF00288"/>
    </source>
</evidence>
<dbReference type="InterPro" id="IPR004424">
    <property type="entry name" value="IspE"/>
</dbReference>